<dbReference type="Proteomes" id="UP001066276">
    <property type="component" value="Chromosome 3_1"/>
</dbReference>
<gene>
    <name evidence="1" type="ORF">NDU88_002355</name>
</gene>
<dbReference type="EMBL" id="JANPWB010000005">
    <property type="protein sequence ID" value="KAJ1185563.1"/>
    <property type="molecule type" value="Genomic_DNA"/>
</dbReference>
<comment type="caution">
    <text evidence="1">The sequence shown here is derived from an EMBL/GenBank/DDBJ whole genome shotgun (WGS) entry which is preliminary data.</text>
</comment>
<proteinExistence type="predicted"/>
<keyword evidence="2" id="KW-1185">Reference proteome</keyword>
<accession>A0AAV7U9N6</accession>
<name>A0AAV7U9N6_PLEWA</name>
<sequence>MCAFSPSRCTRTVGSRENVGGRRLGEGCGESQETSRLLYMCVEFTRNNLLINREELNSGVIHLYKFLYKFGEELTDTHFRNPVCHRDFYMYAAQEPIDINTRKGRVHSIGTSQKEHN</sequence>
<reference evidence="1" key="1">
    <citation type="journal article" date="2022" name="bioRxiv">
        <title>Sequencing and chromosome-scale assembly of the giantPleurodeles waltlgenome.</title>
        <authorList>
            <person name="Brown T."/>
            <person name="Elewa A."/>
            <person name="Iarovenko S."/>
            <person name="Subramanian E."/>
            <person name="Araus A.J."/>
            <person name="Petzold A."/>
            <person name="Susuki M."/>
            <person name="Suzuki K.-i.T."/>
            <person name="Hayashi T."/>
            <person name="Toyoda A."/>
            <person name="Oliveira C."/>
            <person name="Osipova E."/>
            <person name="Leigh N.D."/>
            <person name="Simon A."/>
            <person name="Yun M.H."/>
        </authorList>
    </citation>
    <scope>NUCLEOTIDE SEQUENCE</scope>
    <source>
        <strain evidence="1">20211129_DDA</strain>
        <tissue evidence="1">Liver</tissue>
    </source>
</reference>
<evidence type="ECO:0000313" key="1">
    <source>
        <dbReference type="EMBL" id="KAJ1185563.1"/>
    </source>
</evidence>
<evidence type="ECO:0000313" key="2">
    <source>
        <dbReference type="Proteomes" id="UP001066276"/>
    </source>
</evidence>
<protein>
    <submittedName>
        <fullName evidence="1">Uncharacterized protein</fullName>
    </submittedName>
</protein>
<organism evidence="1 2">
    <name type="scientific">Pleurodeles waltl</name>
    <name type="common">Iberian ribbed newt</name>
    <dbReference type="NCBI Taxonomy" id="8319"/>
    <lineage>
        <taxon>Eukaryota</taxon>
        <taxon>Metazoa</taxon>
        <taxon>Chordata</taxon>
        <taxon>Craniata</taxon>
        <taxon>Vertebrata</taxon>
        <taxon>Euteleostomi</taxon>
        <taxon>Amphibia</taxon>
        <taxon>Batrachia</taxon>
        <taxon>Caudata</taxon>
        <taxon>Salamandroidea</taxon>
        <taxon>Salamandridae</taxon>
        <taxon>Pleurodelinae</taxon>
        <taxon>Pleurodeles</taxon>
    </lineage>
</organism>
<dbReference type="AlphaFoldDB" id="A0AAV7U9N6"/>